<dbReference type="PANTHER" id="PTHR12677:SF59">
    <property type="entry name" value="GOLGI APPARATUS MEMBRANE PROTEIN TVP38-RELATED"/>
    <property type="match status" value="1"/>
</dbReference>
<name>A0A0J1FLF4_9FIRM</name>
<evidence type="ECO:0000256" key="1">
    <source>
        <dbReference type="ARBA" id="ARBA00004651"/>
    </source>
</evidence>
<keyword evidence="2 6" id="KW-1003">Cell membrane</keyword>
<dbReference type="PANTHER" id="PTHR12677">
    <property type="entry name" value="GOLGI APPARATUS MEMBRANE PROTEIN TVP38-RELATED"/>
    <property type="match status" value="1"/>
</dbReference>
<comment type="subcellular location">
    <subcellularLocation>
        <location evidence="1 6">Cell membrane</location>
        <topology evidence="1 6">Multi-pass membrane protein</topology>
    </subcellularLocation>
</comment>
<comment type="similarity">
    <text evidence="6">Belongs to the TVP38/TMEM64 family.</text>
</comment>
<evidence type="ECO:0000256" key="4">
    <source>
        <dbReference type="ARBA" id="ARBA00022989"/>
    </source>
</evidence>
<feature type="transmembrane region" description="Helical" evidence="6">
    <location>
        <begin position="42"/>
        <end position="63"/>
    </location>
</feature>
<dbReference type="PATRIC" id="fig|476652.3.peg.3957"/>
<dbReference type="GO" id="GO:0005886">
    <property type="term" value="C:plasma membrane"/>
    <property type="evidence" value="ECO:0007669"/>
    <property type="project" value="UniProtKB-SubCell"/>
</dbReference>
<comment type="caution">
    <text evidence="8">The sequence shown here is derived from an EMBL/GenBank/DDBJ whole genome shotgun (WGS) entry which is preliminary data.</text>
</comment>
<feature type="transmembrane region" description="Helical" evidence="6">
    <location>
        <begin position="160"/>
        <end position="180"/>
    </location>
</feature>
<proteinExistence type="inferred from homology"/>
<evidence type="ECO:0000313" key="9">
    <source>
        <dbReference type="Proteomes" id="UP000036356"/>
    </source>
</evidence>
<accession>A0A0J1FLF4</accession>
<dbReference type="EMBL" id="LDZY01000015">
    <property type="protein sequence ID" value="KLU64310.1"/>
    <property type="molecule type" value="Genomic_DNA"/>
</dbReference>
<gene>
    <name evidence="8" type="primary">ydjZ_2</name>
    <name evidence="8" type="ORF">DEAC_c37410</name>
</gene>
<keyword evidence="4 6" id="KW-1133">Transmembrane helix</keyword>
<feature type="transmembrane region" description="Helical" evidence="6">
    <location>
        <begin position="12"/>
        <end position="30"/>
    </location>
</feature>
<evidence type="ECO:0000313" key="8">
    <source>
        <dbReference type="EMBL" id="KLU64310.1"/>
    </source>
</evidence>
<feature type="transmembrane region" description="Helical" evidence="6">
    <location>
        <begin position="187"/>
        <end position="207"/>
    </location>
</feature>
<organism evidence="8 9">
    <name type="scientific">Desulfosporosinus acididurans</name>
    <dbReference type="NCBI Taxonomy" id="476652"/>
    <lineage>
        <taxon>Bacteria</taxon>
        <taxon>Bacillati</taxon>
        <taxon>Bacillota</taxon>
        <taxon>Clostridia</taxon>
        <taxon>Eubacteriales</taxon>
        <taxon>Desulfitobacteriaceae</taxon>
        <taxon>Desulfosporosinus</taxon>
    </lineage>
</organism>
<evidence type="ECO:0000256" key="3">
    <source>
        <dbReference type="ARBA" id="ARBA00022692"/>
    </source>
</evidence>
<feature type="domain" description="VTT" evidence="7">
    <location>
        <begin position="63"/>
        <end position="176"/>
    </location>
</feature>
<reference evidence="8 9" key="1">
    <citation type="submission" date="2015-06" db="EMBL/GenBank/DDBJ databases">
        <title>Draft genome of the moderately acidophilic sulfate reducer Candidatus Desulfosporosinus acididurans strain M1.</title>
        <authorList>
            <person name="Poehlein A."/>
            <person name="Petzsch P."/>
            <person name="Johnson B.D."/>
            <person name="Schloemann M."/>
            <person name="Daniel R."/>
            <person name="Muehling M."/>
        </authorList>
    </citation>
    <scope>NUCLEOTIDE SEQUENCE [LARGE SCALE GENOMIC DNA]</scope>
    <source>
        <strain evidence="8 9">M1</strain>
    </source>
</reference>
<evidence type="ECO:0000256" key="6">
    <source>
        <dbReference type="RuleBase" id="RU366058"/>
    </source>
</evidence>
<dbReference type="Proteomes" id="UP000036356">
    <property type="component" value="Unassembled WGS sequence"/>
</dbReference>
<keyword evidence="5 6" id="KW-0472">Membrane</keyword>
<dbReference type="InterPro" id="IPR032816">
    <property type="entry name" value="VTT_dom"/>
</dbReference>
<dbReference type="InterPro" id="IPR015414">
    <property type="entry name" value="TMEM64"/>
</dbReference>
<dbReference type="AlphaFoldDB" id="A0A0J1FLF4"/>
<keyword evidence="3 6" id="KW-0812">Transmembrane</keyword>
<feature type="transmembrane region" description="Helical" evidence="6">
    <location>
        <begin position="130"/>
        <end position="148"/>
    </location>
</feature>
<dbReference type="Pfam" id="PF09335">
    <property type="entry name" value="VTT_dom"/>
    <property type="match status" value="1"/>
</dbReference>
<evidence type="ECO:0000256" key="2">
    <source>
        <dbReference type="ARBA" id="ARBA00022475"/>
    </source>
</evidence>
<feature type="transmembrane region" description="Helical" evidence="6">
    <location>
        <begin position="83"/>
        <end position="103"/>
    </location>
</feature>
<sequence length="214" mass="24099">MGDQNKLGKYGLTALITVVFIVLLVAFFYYDRQNRISDVIQAWGIWGVAFAILLMTAICMTPIPSEGLVIMFLKVFGVYEGVFFAWIGSTFSSLVIFILVRYYGQTLMKKLISPERFNTVDNWVKGKGSFGLLVARLLPIPAFAVNYIAGAMPSMQLWTYLWTAAVSMIPYYIGTALVFLGIARATWLWLVLGFAALALFWGTSYFLNKRKTVF</sequence>
<evidence type="ECO:0000256" key="5">
    <source>
        <dbReference type="ARBA" id="ARBA00023136"/>
    </source>
</evidence>
<dbReference type="STRING" id="476652.DEAC_c37410"/>
<keyword evidence="9" id="KW-1185">Reference proteome</keyword>
<evidence type="ECO:0000259" key="7">
    <source>
        <dbReference type="Pfam" id="PF09335"/>
    </source>
</evidence>
<dbReference type="RefSeq" id="WP_047811585.1">
    <property type="nucleotide sequence ID" value="NZ_LDZY01000015.1"/>
</dbReference>
<protein>
    <recommendedName>
        <fullName evidence="6">TVP38/TMEM64 family membrane protein</fullName>
    </recommendedName>
</protein>